<accession>E0SRR2</accession>
<evidence type="ECO:0000256" key="1">
    <source>
        <dbReference type="ARBA" id="ARBA00006611"/>
    </source>
</evidence>
<dbReference type="Gene3D" id="1.10.390.40">
    <property type="match status" value="1"/>
</dbReference>
<dbReference type="InterPro" id="IPR027417">
    <property type="entry name" value="P-loop_NTPase"/>
</dbReference>
<dbReference type="CDD" id="cd01130">
    <property type="entry name" value="VirB11-like_ATPase"/>
    <property type="match status" value="1"/>
</dbReference>
<dbReference type="SUPFAM" id="SSF52540">
    <property type="entry name" value="P-loop containing nucleoside triphosphate hydrolases"/>
    <property type="match status" value="1"/>
</dbReference>
<feature type="domain" description="Bacterial type II secretion system protein E" evidence="2">
    <location>
        <begin position="173"/>
        <end position="421"/>
    </location>
</feature>
<dbReference type="EMBL" id="CP002098">
    <property type="protein sequence ID" value="ADM28443.1"/>
    <property type="molecule type" value="Genomic_DNA"/>
</dbReference>
<dbReference type="Gene3D" id="3.30.450.370">
    <property type="match status" value="1"/>
</dbReference>
<dbReference type="BioCyc" id="IAGG583356:GHAH-1633-MONOMER"/>
<sequence>MAVTKSVKKIVVSDKRFSRLLQIYPYLYRYIESISNSVGIPTFYDTYELSYDLKKIRNVNIVYPLGEGIFIHVYMPPQGTVSGYRKYVAIEPPKPDPRLMEMLEIRLAELITEKDVSEDVEERKKVILSKLDKIVRVVDTPVDYGKIKNNSRYIPVYRPELEYLRYHILREKVGLGILEPFIRDPWLEDITCKGSGYIYVVHKIFSSLETNIEFKTEEELDTFVIKLAERIGKPVSHARPIVDATLPDGSRINIVYGSDVSLHGSNFTIRKFAKVPISVTQLIAWNTFDEKIAAYLWMLLNNSMSGFICGETASGKTTTLNAIAVFIPPTSKIVSIEDTAEVQFPHPNWVRELTRDTGSKESSVTMFDLLRAALRQRPNYIIVGEIRGVEASIAFQAMQTGHPVLSTFHAASVERVVQRLTGDPINIPKTFMDNLNFVLIQSAVWREGVMVRRVLSVNEIIGYDPKADAIIYVPVFVWDPVRDRFVFRGRGASHLLEEKIAVMRGISRVNMKKIYDELDLRAQFLRTLVEKKIFNYFDVWKAIVKTYELGIETALRRLERGSLL</sequence>
<dbReference type="PANTHER" id="PTHR30486">
    <property type="entry name" value="TWITCHING MOTILITY PROTEIN PILT"/>
    <property type="match status" value="1"/>
</dbReference>
<evidence type="ECO:0000313" key="4">
    <source>
        <dbReference type="Proteomes" id="UP000001304"/>
    </source>
</evidence>
<dbReference type="GO" id="GO:0016887">
    <property type="term" value="F:ATP hydrolysis activity"/>
    <property type="evidence" value="ECO:0007669"/>
    <property type="project" value="InterPro"/>
</dbReference>
<protein>
    <submittedName>
        <fullName evidence="3">Type II secretion system protein E</fullName>
    </submittedName>
</protein>
<dbReference type="InterPro" id="IPR001482">
    <property type="entry name" value="T2SS/T4SS_dom"/>
</dbReference>
<dbReference type="PANTHER" id="PTHR30486:SF14">
    <property type="entry name" value="FLAGELLA ACCESSORY PROTEIN I"/>
    <property type="match status" value="1"/>
</dbReference>
<dbReference type="Pfam" id="PF00437">
    <property type="entry name" value="T2SSE"/>
    <property type="match status" value="1"/>
</dbReference>
<organism evidence="3 4">
    <name type="scientific">Ignisphaera aggregans (strain DSM 17230 / JCM 13409 / AQ1.S1)</name>
    <dbReference type="NCBI Taxonomy" id="583356"/>
    <lineage>
        <taxon>Archaea</taxon>
        <taxon>Thermoproteota</taxon>
        <taxon>Thermoprotei</taxon>
        <taxon>Desulfurococcales</taxon>
        <taxon>Desulfurococcaceae</taxon>
        <taxon>Ignisphaera</taxon>
    </lineage>
</organism>
<gene>
    <name evidence="3" type="ordered locus">Igag_1645</name>
</gene>
<reference evidence="3 4" key="1">
    <citation type="journal article" date="2010" name="Stand. Genomic Sci.">
        <title>Complete genome sequence of Ignisphaera aggregans type strain (AQ1.S1).</title>
        <authorList>
            <person name="Goker M."/>
            <person name="Held B."/>
            <person name="Lapidus A."/>
            <person name="Nolan M."/>
            <person name="Spring S."/>
            <person name="Yasawong M."/>
            <person name="Lucas S."/>
            <person name="Glavina Del Rio T."/>
            <person name="Tice H."/>
            <person name="Cheng J.F."/>
            <person name="Goodwin L."/>
            <person name="Tapia R."/>
            <person name="Pitluck S."/>
            <person name="Liolios K."/>
            <person name="Ivanova N."/>
            <person name="Mavromatis K."/>
            <person name="Mikhailova N."/>
            <person name="Pati A."/>
            <person name="Chen A."/>
            <person name="Palaniappan K."/>
            <person name="Brambilla E."/>
            <person name="Land M."/>
            <person name="Hauser L."/>
            <person name="Chang Y.J."/>
            <person name="Jeffries C.D."/>
            <person name="Brettin T."/>
            <person name="Detter J.C."/>
            <person name="Han C."/>
            <person name="Rohde M."/>
            <person name="Sikorski J."/>
            <person name="Woyke T."/>
            <person name="Bristow J."/>
            <person name="Eisen J.A."/>
            <person name="Markowitz V."/>
            <person name="Hugenholtz P."/>
            <person name="Kyrpides N.C."/>
            <person name="Klenk H.P."/>
        </authorList>
    </citation>
    <scope>NUCLEOTIDE SEQUENCE [LARGE SCALE GENOMIC DNA]</scope>
    <source>
        <strain evidence="4">DSM 17230 / JCM 13409 / AQ1.S1</strain>
    </source>
</reference>
<evidence type="ECO:0000259" key="2">
    <source>
        <dbReference type="Pfam" id="PF00437"/>
    </source>
</evidence>
<dbReference type="AlphaFoldDB" id="E0SRR2"/>
<dbReference type="HOGENOM" id="CLU_005379_2_2_2"/>
<dbReference type="KEGG" id="iag:Igag_1645"/>
<dbReference type="FunFam" id="3.30.450.370:FF:000001">
    <property type="entry name" value="Secretion system protein E"/>
    <property type="match status" value="1"/>
</dbReference>
<comment type="similarity">
    <text evidence="1">Belongs to the GSP E family.</text>
</comment>
<keyword evidence="4" id="KW-1185">Reference proteome</keyword>
<proteinExistence type="inferred from homology"/>
<dbReference type="Gene3D" id="3.40.50.300">
    <property type="entry name" value="P-loop containing nucleotide triphosphate hydrolases"/>
    <property type="match status" value="1"/>
</dbReference>
<evidence type="ECO:0000313" key="3">
    <source>
        <dbReference type="EMBL" id="ADM28443.1"/>
    </source>
</evidence>
<dbReference type="STRING" id="583356.Igag_1645"/>
<name>E0SRR2_IGNAA</name>
<dbReference type="Proteomes" id="UP000001304">
    <property type="component" value="Chromosome"/>
</dbReference>
<dbReference type="InterPro" id="IPR050921">
    <property type="entry name" value="T4SS_GSP_E_ATPase"/>
</dbReference>
<dbReference type="FunFam" id="3.40.50.300:FF:002252">
    <property type="entry name" value="Type IV secretion system protein"/>
    <property type="match status" value="1"/>
</dbReference>